<keyword evidence="1" id="KW-0472">Membrane</keyword>
<feature type="transmembrane region" description="Helical" evidence="1">
    <location>
        <begin position="42"/>
        <end position="64"/>
    </location>
</feature>
<accession>V5X982</accession>
<protein>
    <submittedName>
        <fullName evidence="2">Type VII secretion protein</fullName>
    </submittedName>
</protein>
<keyword evidence="1" id="KW-1133">Transmembrane helix</keyword>
<proteinExistence type="predicted"/>
<dbReference type="InterPro" id="IPR044857">
    <property type="entry name" value="T7SS_EccB_R1"/>
</dbReference>
<dbReference type="RefSeq" id="WP_019512340.1">
    <property type="nucleotide sequence ID" value="NC_023036.2"/>
</dbReference>
<dbReference type="InterPro" id="IPR007795">
    <property type="entry name" value="T7SS_EccB"/>
</dbReference>
<dbReference type="KEGG" id="mne:D174_07145"/>
<dbReference type="GO" id="GO:0005576">
    <property type="term" value="C:extracellular region"/>
    <property type="evidence" value="ECO:0007669"/>
    <property type="project" value="TreeGrafter"/>
</dbReference>
<dbReference type="HOGENOM" id="CLU_036302_3_1_11"/>
<dbReference type="AlphaFoldDB" id="V5X982"/>
<evidence type="ECO:0000256" key="1">
    <source>
        <dbReference type="SAM" id="Phobius"/>
    </source>
</evidence>
<dbReference type="PANTHER" id="PTHR40765">
    <property type="entry name" value="ESX-2 SECRETION SYSTEM ATPASE ECCB2"/>
    <property type="match status" value="1"/>
</dbReference>
<dbReference type="Gene3D" id="3.30.2390.20">
    <property type="entry name" value="Type VII secretion system EccB, repeat 1 domain"/>
    <property type="match status" value="1"/>
</dbReference>
<dbReference type="PANTHER" id="PTHR40765:SF2">
    <property type="entry name" value="ESX-2 SECRETION SYSTEM ATPASE ECCB2"/>
    <property type="match status" value="1"/>
</dbReference>
<dbReference type="NCBIfam" id="TIGR03919">
    <property type="entry name" value="T7SS_EccB"/>
    <property type="match status" value="1"/>
</dbReference>
<sequence length="378" mass="38878">MARRSVSRLEVSGYRFLTRRIEYALVCRDTRMLDDPLRIQRLSLASGLAVAAIVLAVCAVLALLRPHGPLGDDPIVVVRESGAMYVRVGDTVHPTPNLASARLIAGTPAQPRVVGAAMLDEAELGPAMGIAGAPNSIGVVLDAAPTVWTLCDGAPERATTLIVGVPVAPSVAPPMLVTARGSARTYLLHDGRKRAVDLRDRSAVGEMRLEGVVPLNVSRVLLDMLPESTAAHTTVPAAAPVGAEFGDVLCAQWRWTGIGQSPETTTFTATAAPAGPSSVALAQADGPGPHIDAVSIPPGRSVYVRAAGSAGDGSTTGPCYLITGTGAAFGIRDDESAAALGLPQAPGAAPWPVLAVLPHGPELAIDSALLMRDVLTPP</sequence>
<keyword evidence="3" id="KW-1185">Reference proteome</keyword>
<dbReference type="GeneID" id="43449271"/>
<gene>
    <name evidence="2" type="ORF">D174_07145</name>
</gene>
<organism evidence="2 3">
    <name type="scientific">Mycolicibacterium neoaurum VKM Ac-1815D</name>
    <dbReference type="NCBI Taxonomy" id="700508"/>
    <lineage>
        <taxon>Bacteria</taxon>
        <taxon>Bacillati</taxon>
        <taxon>Actinomycetota</taxon>
        <taxon>Actinomycetes</taxon>
        <taxon>Mycobacteriales</taxon>
        <taxon>Mycobacteriaceae</taxon>
        <taxon>Mycolicibacterium</taxon>
    </lineage>
</organism>
<evidence type="ECO:0000313" key="2">
    <source>
        <dbReference type="EMBL" id="AHC24373.1"/>
    </source>
</evidence>
<dbReference type="eggNOG" id="COG3266">
    <property type="taxonomic scope" value="Bacteria"/>
</dbReference>
<dbReference type="EMBL" id="CP006936">
    <property type="protein sequence ID" value="AHC24373.1"/>
    <property type="molecule type" value="Genomic_DNA"/>
</dbReference>
<dbReference type="Pfam" id="PF05108">
    <property type="entry name" value="T7SS_ESX1_EccB"/>
    <property type="match status" value="2"/>
</dbReference>
<dbReference type="Proteomes" id="UP000018763">
    <property type="component" value="Chromosome"/>
</dbReference>
<keyword evidence="1" id="KW-0812">Transmembrane</keyword>
<evidence type="ECO:0000313" key="3">
    <source>
        <dbReference type="Proteomes" id="UP000018763"/>
    </source>
</evidence>
<name>V5X982_MYCNE</name>
<reference evidence="2 3" key="1">
    <citation type="journal article" date="2014" name="Genome Announc.">
        <title>Complete Genome Sequence of Sterol-Transforming Mycobacterium neoaurum Strain VKM Ac-1815D.</title>
        <authorList>
            <person name="Shtratnikova V.Y."/>
            <person name="Bragin E.Y."/>
            <person name="Dovbnya D.V."/>
            <person name="Pekov Y.A."/>
            <person name="Schelkunov M.I."/>
            <person name="Strizhov N."/>
            <person name="Ivashina T.V."/>
            <person name="Ashapkin V.V."/>
            <person name="Donova M.V."/>
        </authorList>
    </citation>
    <scope>NUCLEOTIDE SEQUENCE [LARGE SCALE GENOMIC DNA]</scope>
    <source>
        <strain evidence="2 3">VKM Ac-1815D</strain>
    </source>
</reference>